<protein>
    <submittedName>
        <fullName evidence="2">Putative two-component system response regulator</fullName>
    </submittedName>
</protein>
<keyword evidence="3" id="KW-1185">Reference proteome</keyword>
<name>G2SYL4_ROSHA</name>
<dbReference type="HOGENOM" id="CLU_040286_2_0_9"/>
<evidence type="ECO:0000259" key="1">
    <source>
        <dbReference type="PROSITE" id="PS51832"/>
    </source>
</evidence>
<accession>G2SYL4</accession>
<sequence>MYYDRIIPMKEELSIDIIGLAGAYSYALDCIEAELVNIKNKHGKRVAYISICMAEYWKIQGDELQDLAMCALLHDNALTQYISEELKKDSVINCKKDLSEKKTNLHCIYGEKNITKIPFKTDVSNVILYHHEHADGTGPFQKKWNEIPLFARIIHLADTIDIIGNNTGSGNNSWNFICQYLLKNRDGLFDSECVNAFFHAFTHSESFICLRDNSFETKLWEIIPRQKQVFDWKTCKNVADFFAKIVDYKSSFTSRHSIGVAEKAAFFAQYIGYDSINVQKIYLAGALHDIGKMAVGNEILEKPDKLTDDEFSKMKNHAGYTYLILSEVNDFEEIRDWAAFHHEKLNGKGYPFGKTAAELNEPERIMACIDIYQALTEDRPYKKGLSHEKTCEILDDMAQKGFVDSDISKKIRECFGGI</sequence>
<gene>
    <name evidence="2" type="ordered locus">RHOM_15025</name>
</gene>
<dbReference type="Proteomes" id="UP000008178">
    <property type="component" value="Chromosome"/>
</dbReference>
<evidence type="ECO:0000313" key="3">
    <source>
        <dbReference type="Proteomes" id="UP000008178"/>
    </source>
</evidence>
<dbReference type="PANTHER" id="PTHR43155:SF1">
    <property type="entry name" value="3'3'-CGAMP-SPECIFIC PHOSPHODIESTERASE 1"/>
    <property type="match status" value="1"/>
</dbReference>
<dbReference type="InterPro" id="IPR037522">
    <property type="entry name" value="HD_GYP_dom"/>
</dbReference>
<dbReference type="Gene3D" id="1.10.3210.10">
    <property type="entry name" value="Hypothetical protein af1432"/>
    <property type="match status" value="2"/>
</dbReference>
<dbReference type="CDD" id="cd00077">
    <property type="entry name" value="HDc"/>
    <property type="match status" value="2"/>
</dbReference>
<dbReference type="InterPro" id="IPR003607">
    <property type="entry name" value="HD/PDEase_dom"/>
</dbReference>
<dbReference type="STRING" id="585394.RHOM_15025"/>
<dbReference type="RefSeq" id="WP_014081074.1">
    <property type="nucleotide sequence ID" value="NC_015977.1"/>
</dbReference>
<feature type="domain" description="HD-GYP" evidence="1">
    <location>
        <begin position="231"/>
        <end position="418"/>
    </location>
</feature>
<organism evidence="2 3">
    <name type="scientific">Roseburia hominis (strain DSM 16839 / JCM 17582 / NCIMB 14029 / A2-183)</name>
    <dbReference type="NCBI Taxonomy" id="585394"/>
    <lineage>
        <taxon>Bacteria</taxon>
        <taxon>Bacillati</taxon>
        <taxon>Bacillota</taxon>
        <taxon>Clostridia</taxon>
        <taxon>Lachnospirales</taxon>
        <taxon>Lachnospiraceae</taxon>
        <taxon>Roseburia</taxon>
    </lineage>
</organism>
<dbReference type="SUPFAM" id="SSF109604">
    <property type="entry name" value="HD-domain/PDEase-like"/>
    <property type="match status" value="2"/>
</dbReference>
<dbReference type="PANTHER" id="PTHR43155">
    <property type="entry name" value="CYCLIC DI-GMP PHOSPHODIESTERASE PA4108-RELATED"/>
    <property type="match status" value="1"/>
</dbReference>
<proteinExistence type="predicted"/>
<evidence type="ECO:0000313" key="2">
    <source>
        <dbReference type="EMBL" id="AEN98111.1"/>
    </source>
</evidence>
<dbReference type="eggNOG" id="COG2206">
    <property type="taxonomic scope" value="Bacteria"/>
</dbReference>
<dbReference type="EMBL" id="CP003040">
    <property type="protein sequence ID" value="AEN98111.1"/>
    <property type="molecule type" value="Genomic_DNA"/>
</dbReference>
<dbReference type="SMART" id="SM00471">
    <property type="entry name" value="HDc"/>
    <property type="match status" value="2"/>
</dbReference>
<dbReference type="Pfam" id="PF13487">
    <property type="entry name" value="HD_5"/>
    <property type="match status" value="2"/>
</dbReference>
<dbReference type="GeneID" id="93724704"/>
<reference evidence="2 3" key="1">
    <citation type="journal article" date="2015" name="Genome Announc.">
        <title>Complete genome sequence of the human gut symbiont Roseburia hominis.</title>
        <authorList>
            <person name="Travis A.J."/>
            <person name="Kelly D."/>
            <person name="Flint H.J."/>
            <person name="Aminov R.I."/>
        </authorList>
    </citation>
    <scope>NUCLEOTIDE SEQUENCE [LARGE SCALE GENOMIC DNA]</scope>
    <source>
        <strain evidence="3">DSM 16839 / JCM 17582 / NCIMB 14029 / A2-183</strain>
    </source>
</reference>
<dbReference type="PROSITE" id="PS51832">
    <property type="entry name" value="HD_GYP"/>
    <property type="match status" value="1"/>
</dbReference>
<dbReference type="KEGG" id="rho:RHOM_15025"/>
<dbReference type="AlphaFoldDB" id="G2SYL4"/>